<proteinExistence type="predicted"/>
<keyword evidence="1" id="KW-0812">Transmembrane</keyword>
<keyword evidence="1" id="KW-0472">Membrane</keyword>
<feature type="transmembrane region" description="Helical" evidence="1">
    <location>
        <begin position="21"/>
        <end position="46"/>
    </location>
</feature>
<sequence length="330" mass="35779">MLFTTKKSESFSFLILLRQGFVLNSWLMIIGLLMIITLLATGVGLIVDHHVITGAPAWVKPAKFALSLSIYCFTFIWLLKFVQRWRFFAGIIGALTSLGVLGEMVLIVLQVIRGVGSHFNVATSFDKAVYNTMGTFAVMICVAAFVVAILLLFERRTDKALIWSLRLGLMIALFGMYVGVIMTQPTTAQLVARHAGHMLTSGAHSVGVLDGGPGLPFLGWSTVGGDLRIAHFVGLHALQVLPFIGWLLSAQRFPHLGTRRRVALVWVICLGYLGLTGSLLWQALRGQSLIAPDALTLLSWCGVFGLTLVACVGIVLSARSNAIPDTQSIA</sequence>
<dbReference type="Proteomes" id="UP000597444">
    <property type="component" value="Unassembled WGS sequence"/>
</dbReference>
<gene>
    <name evidence="2" type="ORF">KSF_019060</name>
</gene>
<comment type="caution">
    <text evidence="2">The sequence shown here is derived from an EMBL/GenBank/DDBJ whole genome shotgun (WGS) entry which is preliminary data.</text>
</comment>
<protein>
    <submittedName>
        <fullName evidence="2">Uncharacterized protein</fullName>
    </submittedName>
</protein>
<feature type="transmembrane region" description="Helical" evidence="1">
    <location>
        <begin position="296"/>
        <end position="318"/>
    </location>
</feature>
<name>A0A8J3IG03_9CHLR</name>
<reference evidence="2" key="1">
    <citation type="submission" date="2020-10" db="EMBL/GenBank/DDBJ databases">
        <title>Taxonomic study of unclassified bacteria belonging to the class Ktedonobacteria.</title>
        <authorList>
            <person name="Yabe S."/>
            <person name="Wang C.M."/>
            <person name="Zheng Y."/>
            <person name="Sakai Y."/>
            <person name="Cavaletti L."/>
            <person name="Monciardini P."/>
            <person name="Donadio S."/>
        </authorList>
    </citation>
    <scope>NUCLEOTIDE SEQUENCE</scope>
    <source>
        <strain evidence="2">ID150040</strain>
    </source>
</reference>
<feature type="transmembrane region" description="Helical" evidence="1">
    <location>
        <begin position="160"/>
        <end position="182"/>
    </location>
</feature>
<feature type="transmembrane region" description="Helical" evidence="1">
    <location>
        <begin position="132"/>
        <end position="153"/>
    </location>
</feature>
<keyword evidence="1" id="KW-1133">Transmembrane helix</keyword>
<feature type="transmembrane region" description="Helical" evidence="1">
    <location>
        <begin position="262"/>
        <end position="284"/>
    </location>
</feature>
<feature type="transmembrane region" description="Helical" evidence="1">
    <location>
        <begin position="229"/>
        <end position="250"/>
    </location>
</feature>
<feature type="transmembrane region" description="Helical" evidence="1">
    <location>
        <begin position="58"/>
        <end position="79"/>
    </location>
</feature>
<keyword evidence="3" id="KW-1185">Reference proteome</keyword>
<accession>A0A8J3IG03</accession>
<evidence type="ECO:0000313" key="2">
    <source>
        <dbReference type="EMBL" id="GHO91858.1"/>
    </source>
</evidence>
<evidence type="ECO:0000313" key="3">
    <source>
        <dbReference type="Proteomes" id="UP000597444"/>
    </source>
</evidence>
<organism evidence="2 3">
    <name type="scientific">Reticulibacter mediterranei</name>
    <dbReference type="NCBI Taxonomy" id="2778369"/>
    <lineage>
        <taxon>Bacteria</taxon>
        <taxon>Bacillati</taxon>
        <taxon>Chloroflexota</taxon>
        <taxon>Ktedonobacteria</taxon>
        <taxon>Ktedonobacterales</taxon>
        <taxon>Reticulibacteraceae</taxon>
        <taxon>Reticulibacter</taxon>
    </lineage>
</organism>
<dbReference type="EMBL" id="BNJK01000001">
    <property type="protein sequence ID" value="GHO91858.1"/>
    <property type="molecule type" value="Genomic_DNA"/>
</dbReference>
<dbReference type="AlphaFoldDB" id="A0A8J3IG03"/>
<feature type="transmembrane region" description="Helical" evidence="1">
    <location>
        <begin position="91"/>
        <end position="112"/>
    </location>
</feature>
<dbReference type="RefSeq" id="WP_220202728.1">
    <property type="nucleotide sequence ID" value="NZ_BNJK01000001.1"/>
</dbReference>
<evidence type="ECO:0000256" key="1">
    <source>
        <dbReference type="SAM" id="Phobius"/>
    </source>
</evidence>